<dbReference type="CDD" id="cd15482">
    <property type="entry name" value="Sialidase_non-viral"/>
    <property type="match status" value="1"/>
</dbReference>
<dbReference type="InterPro" id="IPR036278">
    <property type="entry name" value="Sialidase_sf"/>
</dbReference>
<dbReference type="InterPro" id="IPR016024">
    <property type="entry name" value="ARM-type_fold"/>
</dbReference>
<keyword evidence="4" id="KW-1185">Reference proteome</keyword>
<dbReference type="InterPro" id="IPR004155">
    <property type="entry name" value="PBS_lyase_HEAT"/>
</dbReference>
<keyword evidence="1" id="KW-0732">Signal</keyword>
<dbReference type="PANTHER" id="PTHR43752">
    <property type="entry name" value="BNR/ASP-BOX REPEAT FAMILY PROTEIN"/>
    <property type="match status" value="1"/>
</dbReference>
<organism evidence="3 4">
    <name type="scientific">Anatilimnocola aggregata</name>
    <dbReference type="NCBI Taxonomy" id="2528021"/>
    <lineage>
        <taxon>Bacteria</taxon>
        <taxon>Pseudomonadati</taxon>
        <taxon>Planctomycetota</taxon>
        <taxon>Planctomycetia</taxon>
        <taxon>Pirellulales</taxon>
        <taxon>Pirellulaceae</taxon>
        <taxon>Anatilimnocola</taxon>
    </lineage>
</organism>
<dbReference type="SUPFAM" id="SSF48371">
    <property type="entry name" value="ARM repeat"/>
    <property type="match status" value="2"/>
</dbReference>
<dbReference type="Pfam" id="PF13646">
    <property type="entry name" value="HEAT_2"/>
    <property type="match status" value="1"/>
</dbReference>
<dbReference type="EMBL" id="CP036274">
    <property type="protein sequence ID" value="QDU31527.1"/>
    <property type="molecule type" value="Genomic_DNA"/>
</dbReference>
<dbReference type="InterPro" id="IPR011989">
    <property type="entry name" value="ARM-like"/>
</dbReference>
<feature type="domain" description="Sialidase" evidence="2">
    <location>
        <begin position="349"/>
        <end position="618"/>
    </location>
</feature>
<dbReference type="AlphaFoldDB" id="A0A517YMT4"/>
<dbReference type="SMART" id="SM00567">
    <property type="entry name" value="EZ_HEAT"/>
    <property type="match status" value="3"/>
</dbReference>
<dbReference type="Pfam" id="PF13088">
    <property type="entry name" value="BNR_2"/>
    <property type="match status" value="1"/>
</dbReference>
<evidence type="ECO:0000256" key="1">
    <source>
        <dbReference type="SAM" id="SignalP"/>
    </source>
</evidence>
<evidence type="ECO:0000313" key="4">
    <source>
        <dbReference type="Proteomes" id="UP000315017"/>
    </source>
</evidence>
<accession>A0A517YMT4</accession>
<dbReference type="KEGG" id="aagg:ETAA8_66860"/>
<evidence type="ECO:0000259" key="2">
    <source>
        <dbReference type="Pfam" id="PF13088"/>
    </source>
</evidence>
<dbReference type="Gene3D" id="1.25.10.10">
    <property type="entry name" value="Leucine-rich Repeat Variant"/>
    <property type="match status" value="1"/>
</dbReference>
<name>A0A517YMT4_9BACT</name>
<evidence type="ECO:0000313" key="3">
    <source>
        <dbReference type="EMBL" id="QDU31527.1"/>
    </source>
</evidence>
<dbReference type="InterPro" id="IPR011040">
    <property type="entry name" value="Sialidase"/>
</dbReference>
<reference evidence="3 4" key="1">
    <citation type="submission" date="2019-02" db="EMBL/GenBank/DDBJ databases">
        <title>Deep-cultivation of Planctomycetes and their phenomic and genomic characterization uncovers novel biology.</title>
        <authorList>
            <person name="Wiegand S."/>
            <person name="Jogler M."/>
            <person name="Boedeker C."/>
            <person name="Pinto D."/>
            <person name="Vollmers J."/>
            <person name="Rivas-Marin E."/>
            <person name="Kohn T."/>
            <person name="Peeters S.H."/>
            <person name="Heuer A."/>
            <person name="Rast P."/>
            <person name="Oberbeckmann S."/>
            <person name="Bunk B."/>
            <person name="Jeske O."/>
            <person name="Meyerdierks A."/>
            <person name="Storesund J.E."/>
            <person name="Kallscheuer N."/>
            <person name="Luecker S."/>
            <person name="Lage O.M."/>
            <person name="Pohl T."/>
            <person name="Merkel B.J."/>
            <person name="Hornburger P."/>
            <person name="Mueller R.-W."/>
            <person name="Bruemmer F."/>
            <person name="Labrenz M."/>
            <person name="Spormann A.M."/>
            <person name="Op den Camp H."/>
            <person name="Overmann J."/>
            <person name="Amann R."/>
            <person name="Jetten M.S.M."/>
            <person name="Mascher T."/>
            <person name="Medema M.H."/>
            <person name="Devos D.P."/>
            <person name="Kaster A.-K."/>
            <person name="Ovreas L."/>
            <person name="Rohde M."/>
            <person name="Galperin M.Y."/>
            <person name="Jogler C."/>
        </authorList>
    </citation>
    <scope>NUCLEOTIDE SEQUENCE [LARGE SCALE GENOMIC DNA]</scope>
    <source>
        <strain evidence="3 4">ETA_A8</strain>
    </source>
</reference>
<dbReference type="Gene3D" id="2.120.10.10">
    <property type="match status" value="1"/>
</dbReference>
<feature type="chain" id="PRO_5022225680" evidence="1">
    <location>
        <begin position="21"/>
        <end position="650"/>
    </location>
</feature>
<dbReference type="Proteomes" id="UP000315017">
    <property type="component" value="Chromosome"/>
</dbReference>
<dbReference type="PANTHER" id="PTHR43752:SF2">
    <property type="entry name" value="BNR_ASP-BOX REPEAT FAMILY PROTEIN"/>
    <property type="match status" value="1"/>
</dbReference>
<feature type="signal peptide" evidence="1">
    <location>
        <begin position="1"/>
        <end position="20"/>
    </location>
</feature>
<dbReference type="RefSeq" id="WP_202921398.1">
    <property type="nucleotide sequence ID" value="NZ_CP036274.1"/>
</dbReference>
<dbReference type="SUPFAM" id="SSF50939">
    <property type="entry name" value="Sialidases"/>
    <property type="match status" value="1"/>
</dbReference>
<proteinExistence type="predicted"/>
<gene>
    <name evidence="3" type="ORF">ETAA8_66860</name>
</gene>
<protein>
    <submittedName>
        <fullName evidence="3">HEAT repeat protein</fullName>
    </submittedName>
</protein>
<sequence precursor="true">MRKLIVLSWSLLILSAAAVAQETDRNSPVPLPADVQEKCLRVLRAGLASDEFWPAMHSAEALTLAGKGEEVRAALKPRLPKEEDDQKRCGLAREIARTGDRSTLGAMWKILADEKSNGRVHAAESLYKVAELGDGKVMRSAFANSDNPKLQMMAAAALARGGSPAAYQLLRERLHDPDRDIRKICGWVLGLLGDQRDIAPLQKVLAAETDPLAKAYFVNGLACLRDPGGRAAIIKNLSDNDPAIRTYSADFAGYARAVEAQPRLIEMLDDTTLDVRVRAAQSLIAFSLPPAALKVPIAVVSDDIKVDVYQATKGKPRYSEGSIIPLQDDSLLYATTEFVGGGADHTSATIVGRVSNDGGRTWGEQRTLQENIGKQNVMSVTLRRLPGEDHQPSDLLGMFVLVKNSSADLFPILRISNNDGSTFGEPIRVTSEQQPGYHVMNNDRVTITSKGRMICPIATTEDVFKKSGSHFTCFCQLSDDGGKTWRPSADRVDQPKRGAMEPEVVELADGKLLMIVRTQLGYIGTSTSTDGGDHWSEPAKLSVPAPEAPATIRTIPSTGDLLLVWNNNFVAGQGHGGKRTPLSTAISSDGGKTWTNTRNLESDSDQGFAYTSVLFHKDRVLLSYYVGKIGAGPLSSRFRSLPVRWLYEKP</sequence>